<dbReference type="Gene3D" id="3.10.50.40">
    <property type="match status" value="1"/>
</dbReference>
<dbReference type="SUPFAM" id="SSF54534">
    <property type="entry name" value="FKBP-like"/>
    <property type="match status" value="1"/>
</dbReference>
<dbReference type="Pfam" id="PF17800">
    <property type="entry name" value="NPL"/>
    <property type="match status" value="1"/>
</dbReference>
<evidence type="ECO:0000256" key="5">
    <source>
        <dbReference type="PROSITE-ProRule" id="PRU00277"/>
    </source>
</evidence>
<evidence type="ECO:0000313" key="8">
    <source>
        <dbReference type="EMBL" id="KAF3487550.1"/>
    </source>
</evidence>
<dbReference type="Proteomes" id="UP000712600">
    <property type="component" value="Unassembled WGS sequence"/>
</dbReference>
<dbReference type="InterPro" id="IPR001179">
    <property type="entry name" value="PPIase_FKBP_dom"/>
</dbReference>
<dbReference type="AlphaFoldDB" id="A0A8S9N478"/>
<dbReference type="EC" id="5.2.1.8" evidence="2 5"/>
<proteinExistence type="predicted"/>
<dbReference type="Gene3D" id="2.60.120.340">
    <property type="entry name" value="Nucleoplasmin core domain"/>
    <property type="match status" value="1"/>
</dbReference>
<evidence type="ECO:0000256" key="3">
    <source>
        <dbReference type="ARBA" id="ARBA00023110"/>
    </source>
</evidence>
<dbReference type="PANTHER" id="PTHR43811">
    <property type="entry name" value="FKBP-TYPE PEPTIDYL-PROLYL CIS-TRANS ISOMERASE FKPA"/>
    <property type="match status" value="1"/>
</dbReference>
<dbReference type="FunFam" id="3.10.50.40:FF:000006">
    <property type="entry name" value="Peptidyl-prolyl cis-trans isomerase"/>
    <property type="match status" value="1"/>
</dbReference>
<dbReference type="PROSITE" id="PS50059">
    <property type="entry name" value="FKBP_PPIASE"/>
    <property type="match status" value="1"/>
</dbReference>
<comment type="caution">
    <text evidence="8">The sequence shown here is derived from an EMBL/GenBank/DDBJ whole genome shotgun (WGS) entry which is preliminary data.</text>
</comment>
<dbReference type="GO" id="GO:0003755">
    <property type="term" value="F:peptidyl-prolyl cis-trans isomerase activity"/>
    <property type="evidence" value="ECO:0007669"/>
    <property type="project" value="UniProtKB-KW"/>
</dbReference>
<evidence type="ECO:0000256" key="2">
    <source>
        <dbReference type="ARBA" id="ARBA00013194"/>
    </source>
</evidence>
<feature type="domain" description="PPIase FKBP-type" evidence="7">
    <location>
        <begin position="392"/>
        <end position="478"/>
    </location>
</feature>
<sequence length="478" mass="52837">MVFWGIEVKPGKPQAYNPENEQGKLHLTQATLGAGLGKEKSVIQCSIGGNAPVYLCSLLPNKSECCPLNLEFDYNDEEVEFSVTGDRSIHLSGFLQAYDEEECEQDDDEDDSSIHLSGFLQAYDEEECEQDDDEDDSDGIDIGDTESGESEFDSEEDEDEDQMDEFEDFIDHNLDMYRQSSVPNSGVVIEEIEDEETPAEDDKTQRSKKKSKASKDESANKQIVVKESAHAPVLESEDEDGLPIPKEKTPEPEKKSAAKMDVDDVEQGSNKKRKAKAPEQESVNRNKKKKNQKEKKNEEADEKVETGNVLKKEETSQSSSKPKAQNGAVNNAMSESSKTPVQSAEKKNKKKKKSNEEAKEGSKAISSRTYPNGLVVEEIKMGQPNGKKATPGKQVMVSYTGKLQKNGEVFDSNKNGFKFRLGVGQVIKGWDVGVNGMRIGDKRKLTIPPSMGYGARGAGGDIPPNAWLTFDVELLDVK</sequence>
<feature type="region of interest" description="Disordered" evidence="6">
    <location>
        <begin position="126"/>
        <end position="369"/>
    </location>
</feature>
<dbReference type="InterPro" id="IPR046357">
    <property type="entry name" value="PPIase_dom_sf"/>
</dbReference>
<keyword evidence="3 5" id="KW-0697">Rotamase</keyword>
<dbReference type="Pfam" id="PF00254">
    <property type="entry name" value="FKBP_C"/>
    <property type="match status" value="1"/>
</dbReference>
<name>A0A8S9N478_BRACR</name>
<comment type="catalytic activity">
    <reaction evidence="1 5">
        <text>[protein]-peptidylproline (omega=180) = [protein]-peptidylproline (omega=0)</text>
        <dbReference type="Rhea" id="RHEA:16237"/>
        <dbReference type="Rhea" id="RHEA-COMP:10747"/>
        <dbReference type="Rhea" id="RHEA-COMP:10748"/>
        <dbReference type="ChEBI" id="CHEBI:83833"/>
        <dbReference type="ChEBI" id="CHEBI:83834"/>
        <dbReference type="EC" id="5.2.1.8"/>
    </reaction>
</comment>
<feature type="compositionally biased region" description="Acidic residues" evidence="6">
    <location>
        <begin position="190"/>
        <end position="199"/>
    </location>
</feature>
<accession>A0A8S9N478</accession>
<feature type="compositionally biased region" description="Basic and acidic residues" evidence="6">
    <location>
        <begin position="245"/>
        <end position="262"/>
    </location>
</feature>
<evidence type="ECO:0000256" key="1">
    <source>
        <dbReference type="ARBA" id="ARBA00000971"/>
    </source>
</evidence>
<feature type="compositionally biased region" description="Acidic residues" evidence="6">
    <location>
        <begin position="126"/>
        <end position="168"/>
    </location>
</feature>
<evidence type="ECO:0000313" key="9">
    <source>
        <dbReference type="Proteomes" id="UP000712600"/>
    </source>
</evidence>
<dbReference type="EMBL" id="QGKX02002183">
    <property type="protein sequence ID" value="KAF3487550.1"/>
    <property type="molecule type" value="Genomic_DNA"/>
</dbReference>
<organism evidence="8 9">
    <name type="scientific">Brassica cretica</name>
    <name type="common">Mustard</name>
    <dbReference type="NCBI Taxonomy" id="69181"/>
    <lineage>
        <taxon>Eukaryota</taxon>
        <taxon>Viridiplantae</taxon>
        <taxon>Streptophyta</taxon>
        <taxon>Embryophyta</taxon>
        <taxon>Tracheophyta</taxon>
        <taxon>Spermatophyta</taxon>
        <taxon>Magnoliopsida</taxon>
        <taxon>eudicotyledons</taxon>
        <taxon>Gunneridae</taxon>
        <taxon>Pentapetalae</taxon>
        <taxon>rosids</taxon>
        <taxon>malvids</taxon>
        <taxon>Brassicales</taxon>
        <taxon>Brassicaceae</taxon>
        <taxon>Brassiceae</taxon>
        <taxon>Brassica</taxon>
    </lineage>
</organism>
<dbReference type="InterPro" id="IPR041232">
    <property type="entry name" value="NPL"/>
</dbReference>
<gene>
    <name evidence="8" type="ORF">F2Q69_00057350</name>
</gene>
<keyword evidence="4 5" id="KW-0413">Isomerase</keyword>
<dbReference type="GO" id="GO:0005730">
    <property type="term" value="C:nucleolus"/>
    <property type="evidence" value="ECO:0007669"/>
    <property type="project" value="TreeGrafter"/>
</dbReference>
<evidence type="ECO:0000259" key="7">
    <source>
        <dbReference type="PROSITE" id="PS50059"/>
    </source>
</evidence>
<evidence type="ECO:0000256" key="4">
    <source>
        <dbReference type="ARBA" id="ARBA00023235"/>
    </source>
</evidence>
<dbReference type="PANTHER" id="PTHR43811:SF58">
    <property type="entry name" value="FK506-BINDING PROTEIN"/>
    <property type="match status" value="1"/>
</dbReference>
<feature type="compositionally biased region" description="Polar residues" evidence="6">
    <location>
        <begin position="316"/>
        <end position="342"/>
    </location>
</feature>
<protein>
    <recommendedName>
        <fullName evidence="2 5">peptidylprolyl isomerase</fullName>
        <ecNumber evidence="2 5">5.2.1.8</ecNumber>
    </recommendedName>
</protein>
<reference evidence="8" key="1">
    <citation type="submission" date="2019-12" db="EMBL/GenBank/DDBJ databases">
        <title>Genome sequencing and annotation of Brassica cretica.</title>
        <authorList>
            <person name="Studholme D.J."/>
            <person name="Sarris P."/>
        </authorList>
    </citation>
    <scope>NUCLEOTIDE SEQUENCE</scope>
    <source>
        <strain evidence="8">PFS-109/04</strain>
        <tissue evidence="8">Leaf</tissue>
    </source>
</reference>
<evidence type="ECO:0000256" key="6">
    <source>
        <dbReference type="SAM" id="MobiDB-lite"/>
    </source>
</evidence>